<dbReference type="SUPFAM" id="SSF51735">
    <property type="entry name" value="NAD(P)-binding Rossmann-fold domains"/>
    <property type="match status" value="1"/>
</dbReference>
<evidence type="ECO:0000259" key="1">
    <source>
        <dbReference type="Pfam" id="PF01370"/>
    </source>
</evidence>
<dbReference type="OrthoDB" id="9787292at2"/>
<evidence type="ECO:0000313" key="3">
    <source>
        <dbReference type="Proteomes" id="UP000307768"/>
    </source>
</evidence>
<dbReference type="EMBL" id="VDFQ02000001">
    <property type="protein sequence ID" value="KAA1424807.1"/>
    <property type="molecule type" value="Genomic_DNA"/>
</dbReference>
<comment type="caution">
    <text evidence="2">The sequence shown here is derived from an EMBL/GenBank/DDBJ whole genome shotgun (WGS) entry which is preliminary data.</text>
</comment>
<gene>
    <name evidence="2" type="ORF">FE697_002510</name>
</gene>
<dbReference type="InterPro" id="IPR001509">
    <property type="entry name" value="Epimerase_deHydtase"/>
</dbReference>
<accession>A0A5Q6S348</accession>
<dbReference type="InterPro" id="IPR051783">
    <property type="entry name" value="NAD(P)-dependent_oxidoreduct"/>
</dbReference>
<evidence type="ECO:0000313" key="2">
    <source>
        <dbReference type="EMBL" id="KAA1424807.1"/>
    </source>
</evidence>
<dbReference type="GO" id="GO:0004029">
    <property type="term" value="F:aldehyde dehydrogenase (NAD+) activity"/>
    <property type="evidence" value="ECO:0007669"/>
    <property type="project" value="TreeGrafter"/>
</dbReference>
<dbReference type="Gene3D" id="3.40.50.720">
    <property type="entry name" value="NAD(P)-binding Rossmann-like Domain"/>
    <property type="match status" value="1"/>
</dbReference>
<dbReference type="PANTHER" id="PTHR48079:SF6">
    <property type="entry name" value="NAD(P)-BINDING DOMAIN-CONTAINING PROTEIN-RELATED"/>
    <property type="match status" value="1"/>
</dbReference>
<dbReference type="PANTHER" id="PTHR48079">
    <property type="entry name" value="PROTEIN YEEZ"/>
    <property type="match status" value="1"/>
</dbReference>
<dbReference type="Proteomes" id="UP000307768">
    <property type="component" value="Unassembled WGS sequence"/>
</dbReference>
<organism evidence="2 3">
    <name type="scientific">Mumia zhuanghuii</name>
    <dbReference type="NCBI Taxonomy" id="2585211"/>
    <lineage>
        <taxon>Bacteria</taxon>
        <taxon>Bacillati</taxon>
        <taxon>Actinomycetota</taxon>
        <taxon>Actinomycetes</taxon>
        <taxon>Propionibacteriales</taxon>
        <taxon>Nocardioidaceae</taxon>
        <taxon>Mumia</taxon>
    </lineage>
</organism>
<name>A0A5Q6S348_9ACTN</name>
<feature type="domain" description="NAD-dependent epimerase/dehydratase" evidence="1">
    <location>
        <begin position="3"/>
        <end position="238"/>
    </location>
</feature>
<proteinExistence type="predicted"/>
<reference evidence="2 3" key="1">
    <citation type="submission" date="2019-09" db="EMBL/GenBank/DDBJ databases">
        <title>Mumia zhuanghuii sp. nov. isolated from the intestinal contents of plateau pika (Ochotona curzoniae) in the Qinghai-Tibet plateau of China.</title>
        <authorList>
            <person name="Tian Z."/>
        </authorList>
    </citation>
    <scope>NUCLEOTIDE SEQUENCE [LARGE SCALE GENOMIC DNA]</scope>
    <source>
        <strain evidence="3">350</strain>
    </source>
</reference>
<dbReference type="GO" id="GO:0005737">
    <property type="term" value="C:cytoplasm"/>
    <property type="evidence" value="ECO:0007669"/>
    <property type="project" value="TreeGrafter"/>
</dbReference>
<dbReference type="AlphaFoldDB" id="A0A5Q6S348"/>
<dbReference type="RefSeq" id="WP_149767949.1">
    <property type="nucleotide sequence ID" value="NZ_VDFQ02000001.1"/>
</dbReference>
<sequence length="315" mass="32929">MRIFIAGATGAVGSRLVPLLVEAGHDVTGSTRRDTGCEALHAQGATGIVMDPLSAESVLAAVAEAKPEVIVHELTALSGLSGNLKKWDQEFAMTNRLRTEGTDHLLAAAATHGVRRFVAQSFGGGWAYDRTGGAVKSEDDPLIGDPGKEARASLAAIRHLEDTVTGAPGIEGIVLRYGNFYGPGNATSRDGALADLLRQGKLPVVGGGTGVWSFVHIDDVGSATVAAVERGAPGIYNIVDDEPAPVNQWLPFLAEQVGGKKPMRLPAWIARPLIGQFGTALMTSVRGSSNAKAKQALGWTPTYATWRQGFKTGIG</sequence>
<protein>
    <submittedName>
        <fullName evidence="2">NAD(P)-dependent oxidoreductase</fullName>
    </submittedName>
</protein>
<dbReference type="InterPro" id="IPR036291">
    <property type="entry name" value="NAD(P)-bd_dom_sf"/>
</dbReference>
<dbReference type="Pfam" id="PF01370">
    <property type="entry name" value="Epimerase"/>
    <property type="match status" value="1"/>
</dbReference>